<dbReference type="EMBL" id="UXUI01009836">
    <property type="protein sequence ID" value="VDD94389.1"/>
    <property type="molecule type" value="Genomic_DNA"/>
</dbReference>
<evidence type="ECO:0000313" key="3">
    <source>
        <dbReference type="WBParaSite" id="EVEC_0000974301-mRNA-1"/>
    </source>
</evidence>
<keyword evidence="2" id="KW-1185">Reference proteome</keyword>
<dbReference type="Proteomes" id="UP000274131">
    <property type="component" value="Unassembled WGS sequence"/>
</dbReference>
<reference evidence="1 2" key="2">
    <citation type="submission" date="2018-10" db="EMBL/GenBank/DDBJ databases">
        <authorList>
            <consortium name="Pathogen Informatics"/>
        </authorList>
    </citation>
    <scope>NUCLEOTIDE SEQUENCE [LARGE SCALE GENOMIC DNA]</scope>
</reference>
<proteinExistence type="predicted"/>
<protein>
    <submittedName>
        <fullName evidence="1 3">Uncharacterized protein</fullName>
    </submittedName>
</protein>
<accession>A0A0N4VG47</accession>
<evidence type="ECO:0000313" key="2">
    <source>
        <dbReference type="Proteomes" id="UP000274131"/>
    </source>
</evidence>
<dbReference type="WBParaSite" id="EVEC_0000974301-mRNA-1">
    <property type="protein sequence ID" value="EVEC_0000974301-mRNA-1"/>
    <property type="gene ID" value="EVEC_0000974301"/>
</dbReference>
<organism evidence="3">
    <name type="scientific">Enterobius vermicularis</name>
    <name type="common">Human pinworm</name>
    <dbReference type="NCBI Taxonomy" id="51028"/>
    <lineage>
        <taxon>Eukaryota</taxon>
        <taxon>Metazoa</taxon>
        <taxon>Ecdysozoa</taxon>
        <taxon>Nematoda</taxon>
        <taxon>Chromadorea</taxon>
        <taxon>Rhabditida</taxon>
        <taxon>Spirurina</taxon>
        <taxon>Oxyuridomorpha</taxon>
        <taxon>Oxyuroidea</taxon>
        <taxon>Oxyuridae</taxon>
        <taxon>Enterobius</taxon>
    </lineage>
</organism>
<dbReference type="AlphaFoldDB" id="A0A0N4VG47"/>
<name>A0A0N4VG47_ENTVE</name>
<sequence length="141" mass="14970">MLFGGDEVLLNAANSSDFTAVGVKVVVYRSFLVFDVVEDGVDADDVLDVNAANAAATIGVNGNESIGGDFVDNYGFGGYDEYGECAVIEFMRLIIVSILKMDDSIAYIAEKVVVERSGKELDELETGIGEEKGIKVIGEDG</sequence>
<reference evidence="3" key="1">
    <citation type="submission" date="2017-02" db="UniProtKB">
        <authorList>
            <consortium name="WormBaseParasite"/>
        </authorList>
    </citation>
    <scope>IDENTIFICATION</scope>
</reference>
<evidence type="ECO:0000313" key="1">
    <source>
        <dbReference type="EMBL" id="VDD94389.1"/>
    </source>
</evidence>
<gene>
    <name evidence="1" type="ORF">EVEC_LOCUS9140</name>
</gene>